<dbReference type="Pfam" id="PF02055">
    <property type="entry name" value="Glyco_hydro_30"/>
    <property type="match status" value="1"/>
</dbReference>
<dbReference type="InterPro" id="IPR033453">
    <property type="entry name" value="Glyco_hydro_30_TIM-barrel"/>
</dbReference>
<feature type="chain" id="PRO_5042162145" description="WSC domain-containing protein" evidence="3">
    <location>
        <begin position="26"/>
        <end position="1139"/>
    </location>
</feature>
<evidence type="ECO:0000256" key="2">
    <source>
        <dbReference type="SAM" id="MobiDB-lite"/>
    </source>
</evidence>
<evidence type="ECO:0000313" key="5">
    <source>
        <dbReference type="EMBL" id="CAK5277314.1"/>
    </source>
</evidence>
<dbReference type="Gene3D" id="3.20.20.80">
    <property type="entry name" value="Glycosidases"/>
    <property type="match status" value="1"/>
</dbReference>
<dbReference type="InterPro" id="IPR017853">
    <property type="entry name" value="GH"/>
</dbReference>
<keyword evidence="1" id="KW-0677">Repeat</keyword>
<feature type="domain" description="WSC" evidence="4">
    <location>
        <begin position="309"/>
        <end position="402"/>
    </location>
</feature>
<reference evidence="5" key="1">
    <citation type="submission" date="2023-11" db="EMBL/GenBank/DDBJ databases">
        <authorList>
            <person name="De Vega J J."/>
            <person name="De Vega J J."/>
        </authorList>
    </citation>
    <scope>NUCLEOTIDE SEQUENCE</scope>
</reference>
<dbReference type="Gene3D" id="2.60.40.1180">
    <property type="entry name" value="Golgi alpha-mannosidase II"/>
    <property type="match status" value="1"/>
</dbReference>
<evidence type="ECO:0000313" key="6">
    <source>
        <dbReference type="Proteomes" id="UP001295794"/>
    </source>
</evidence>
<evidence type="ECO:0000256" key="3">
    <source>
        <dbReference type="SAM" id="SignalP"/>
    </source>
</evidence>
<dbReference type="PROSITE" id="PS51212">
    <property type="entry name" value="WSC"/>
    <property type="match status" value="5"/>
</dbReference>
<name>A0AAD2K4R3_9AGAR</name>
<dbReference type="PANTHER" id="PTHR45964:SF5">
    <property type="entry name" value="WSCD FAMILY MEMBER CG9164"/>
    <property type="match status" value="1"/>
</dbReference>
<sequence>MRPHSFSQSLLLFAFLSSLFSVSLSFSHGGSSWSLDSWLRPRAHGLARNARRDAPSSLSNVTTRATAATPSGWTYLGCAVDGNPRALSYSYVSSSLTQETCISSCDSLGYTYAGMQFGQECWCGNSLANGQGGLTSSSECNMLCKGDASETCGASYRLSLFSKSIPSYTWSLSQACVVDTSSRLLQGFSTSSAGNTVASCQSMCANRSFSMAGVENGNECYCGNSIAGGTPASAPVSDCSVACAGNTGTKCGGGWRMQIYTASTSTSTATTTTATTSTSTSTSSTTSSTATTTTTTTTTGAASSTTSSWVLSNACVVDTNPRVLQPYATTLPDLTPTSCQSRCAANGYTMAGVENGNECYCGNSFTGGKPAVAAASDCSTACNGNTGLKCGGGWRIQVYTLTAGGTATATTTTTAAAGSTATSWSLANACLVDTSARILSSPQGGSTFLTPASCQSTCASQGFSMAGVENGNECYCGNSFSGGTPAAAPVSECSALCTGNSALTCGGGWRIQVYTAGTSSATTSATTTMATTTTTTTSTATSTGWVLSNACVVDTSSRIMQGYQQTTSSLTPTSCQNTCASQGFSMAGVQDGNECYCANAFSGGAPAVAPASDCNMACKGNSALKCGAAWRMQVYALTASTSTSTSTSTTSTTSTTTATSTAAVPTITEIWETTYDLSKRLTLSNAAPISFGAPATTGVCDINVDETTTYQTMDGFGASLTESSASMFVNLKNANYGNYQALLHQLFDMADGSYSAMSSVIRVPLGASDFSSSVWSYCDSGIDTSLSCFNIEKTPSAIWTVLYDILAINPLIKIHLVPWSPPGWMKDSGTMLGGTLLSNYYDLYANYLLKAARGFQNKGIPVYALAIQNEPEYSDATYPSCLISASAEAYIGTSLRALLNNNGMNGVKILGYEHNYNDAAGYPVQLMQQAPDAFAGAAFHCYGGTVSQVGSFRSAFPGKEVHLTECSGTIGSDWWSDVKWYMDNLYIGGPQRYAKTALMWNLALDGAGNPKLPGSRSCSASGCRGVVTINYDGTWAPNQEFWAIAQTGKAVAPKDPAGSPATRIAASVAGTYAWALRVSAYATKTRAGTATRYSLVVLNWRDYASSTWNPTPQPATINFRGMQVAYTFPVGITTLSWYA</sequence>
<feature type="domain" description="WSC" evidence="4">
    <location>
        <begin position="72"/>
        <end position="164"/>
    </location>
</feature>
<dbReference type="AlphaFoldDB" id="A0AAD2K4R3"/>
<dbReference type="EMBL" id="CAVNYO010000419">
    <property type="protein sequence ID" value="CAK5277314.1"/>
    <property type="molecule type" value="Genomic_DNA"/>
</dbReference>
<dbReference type="InterPro" id="IPR051589">
    <property type="entry name" value="Sialate-O-sulfotransferase"/>
</dbReference>
<evidence type="ECO:0000256" key="1">
    <source>
        <dbReference type="ARBA" id="ARBA00022737"/>
    </source>
</evidence>
<gene>
    <name evidence="5" type="ORF">MYCIT1_LOCUS26249</name>
</gene>
<dbReference type="SUPFAM" id="SSF51445">
    <property type="entry name" value="(Trans)glycosidases"/>
    <property type="match status" value="1"/>
</dbReference>
<protein>
    <recommendedName>
        <fullName evidence="4">WSC domain-containing protein</fullName>
    </recommendedName>
</protein>
<dbReference type="Pfam" id="PF01822">
    <property type="entry name" value="WSC"/>
    <property type="match status" value="5"/>
</dbReference>
<dbReference type="InterPro" id="IPR002889">
    <property type="entry name" value="WSC_carb-bd"/>
</dbReference>
<accession>A0AAD2K4R3</accession>
<organism evidence="5 6">
    <name type="scientific">Mycena citricolor</name>
    <dbReference type="NCBI Taxonomy" id="2018698"/>
    <lineage>
        <taxon>Eukaryota</taxon>
        <taxon>Fungi</taxon>
        <taxon>Dikarya</taxon>
        <taxon>Basidiomycota</taxon>
        <taxon>Agaricomycotina</taxon>
        <taxon>Agaricomycetes</taxon>
        <taxon>Agaricomycetidae</taxon>
        <taxon>Agaricales</taxon>
        <taxon>Marasmiineae</taxon>
        <taxon>Mycenaceae</taxon>
        <taxon>Mycena</taxon>
    </lineage>
</organism>
<dbReference type="PANTHER" id="PTHR45964">
    <property type="entry name" value="WSCD FAMILY MEMBER CG9164"/>
    <property type="match status" value="1"/>
</dbReference>
<feature type="signal peptide" evidence="3">
    <location>
        <begin position="1"/>
        <end position="25"/>
    </location>
</feature>
<proteinExistence type="predicted"/>
<dbReference type="InterPro" id="IPR013780">
    <property type="entry name" value="Glyco_hydro_b"/>
</dbReference>
<feature type="region of interest" description="Disordered" evidence="2">
    <location>
        <begin position="271"/>
        <end position="302"/>
    </location>
</feature>
<feature type="domain" description="WSC" evidence="4">
    <location>
        <begin position="424"/>
        <end position="517"/>
    </location>
</feature>
<feature type="domain" description="WSC" evidence="4">
    <location>
        <begin position="545"/>
        <end position="638"/>
    </location>
</feature>
<keyword evidence="6" id="KW-1185">Reference proteome</keyword>
<dbReference type="Proteomes" id="UP001295794">
    <property type="component" value="Unassembled WGS sequence"/>
</dbReference>
<comment type="caution">
    <text evidence="5">The sequence shown here is derived from an EMBL/GenBank/DDBJ whole genome shotgun (WGS) entry which is preliminary data.</text>
</comment>
<feature type="domain" description="WSC" evidence="4">
    <location>
        <begin position="170"/>
        <end position="263"/>
    </location>
</feature>
<evidence type="ECO:0000259" key="4">
    <source>
        <dbReference type="PROSITE" id="PS51212"/>
    </source>
</evidence>
<keyword evidence="3" id="KW-0732">Signal</keyword>
<dbReference type="SMART" id="SM00321">
    <property type="entry name" value="WSC"/>
    <property type="match status" value="5"/>
</dbReference>